<sequence>MSNAWLFGGQGGQQPGMFARWKHLTPVTHNINRASQLLDEDGWAWDTPEALRGTRAVQLSLLVLQTGVAQELHAKGVEPDFAAGHSLGAWSAAVAAGVLRFDDAVRMVDIRSSGMAAAAPAGYGMIAVTGLNEAVLLRIVDKVRESGGEAWLSNLNSPLQITVLGSDESLALVSQYAQDSGAQKVARLKVAVPAHSPMMAATRARLAEEMGEIQTNPPRFPLVANATGRLARTARQVVEDLIISTDQPVRWGRGVDALSERGITQWVQLPPGNQLVGLLPPSEGEVTAWCIDNVGIEGGFNRWSQHQVLGPMVAAL</sequence>
<dbReference type="InterPro" id="IPR050858">
    <property type="entry name" value="Mal-CoA-ACP_Trans/PKS_FabD"/>
</dbReference>
<keyword evidence="3 6" id="KW-0012">Acyltransferase</keyword>
<dbReference type="PANTHER" id="PTHR42681:SF1">
    <property type="entry name" value="MALONYL-COA-ACYL CARRIER PROTEIN TRANSACYLASE, MITOCHONDRIAL"/>
    <property type="match status" value="1"/>
</dbReference>
<evidence type="ECO:0000313" key="7">
    <source>
        <dbReference type="Proteomes" id="UP001238805"/>
    </source>
</evidence>
<dbReference type="Gene3D" id="3.40.366.10">
    <property type="entry name" value="Malonyl-Coenzyme A Acyl Carrier Protein, domain 2"/>
    <property type="match status" value="1"/>
</dbReference>
<dbReference type="Pfam" id="PF00698">
    <property type="entry name" value="Acyl_transf_1"/>
    <property type="match status" value="1"/>
</dbReference>
<protein>
    <recommendedName>
        <fullName evidence="1">[acyl-carrier-protein] S-malonyltransferase</fullName>
        <ecNumber evidence="1">2.3.1.39</ecNumber>
    </recommendedName>
</protein>
<accession>A0ABY8VPD6</accession>
<reference evidence="6 7" key="1">
    <citation type="submission" date="2023-05" db="EMBL/GenBank/DDBJ databases">
        <title>Corynebacterium suedekumii sp. nov. and Corynebacterium breve sp. nov. isolated from raw cow's milk.</title>
        <authorList>
            <person name="Baer M.K."/>
            <person name="Mehl L."/>
            <person name="Hellmuth R."/>
            <person name="Marke G."/>
            <person name="Lipski A."/>
        </authorList>
    </citation>
    <scope>NUCLEOTIDE SEQUENCE [LARGE SCALE GENOMIC DNA]</scope>
    <source>
        <strain evidence="6 7">LM112</strain>
    </source>
</reference>
<dbReference type="EMBL" id="CP126970">
    <property type="protein sequence ID" value="WIM71501.1"/>
    <property type="molecule type" value="Genomic_DNA"/>
</dbReference>
<dbReference type="SUPFAM" id="SSF55048">
    <property type="entry name" value="Probable ACP-binding domain of malonyl-CoA ACP transacylase"/>
    <property type="match status" value="1"/>
</dbReference>
<evidence type="ECO:0000256" key="2">
    <source>
        <dbReference type="ARBA" id="ARBA00022679"/>
    </source>
</evidence>
<organism evidence="6 7">
    <name type="scientific">Corynebacterium suedekumii</name>
    <dbReference type="NCBI Taxonomy" id="3049801"/>
    <lineage>
        <taxon>Bacteria</taxon>
        <taxon>Bacillati</taxon>
        <taxon>Actinomycetota</taxon>
        <taxon>Actinomycetes</taxon>
        <taxon>Mycobacteriales</taxon>
        <taxon>Corynebacteriaceae</taxon>
        <taxon>Corynebacterium</taxon>
    </lineage>
</organism>
<evidence type="ECO:0000256" key="4">
    <source>
        <dbReference type="ARBA" id="ARBA00048462"/>
    </source>
</evidence>
<dbReference type="InterPro" id="IPR001227">
    <property type="entry name" value="Ac_transferase_dom_sf"/>
</dbReference>
<proteinExistence type="predicted"/>
<evidence type="ECO:0000259" key="5">
    <source>
        <dbReference type="SMART" id="SM00827"/>
    </source>
</evidence>
<dbReference type="PANTHER" id="PTHR42681">
    <property type="entry name" value="MALONYL-COA-ACYL CARRIER PROTEIN TRANSACYLASE, MITOCHONDRIAL"/>
    <property type="match status" value="1"/>
</dbReference>
<comment type="catalytic activity">
    <reaction evidence="4">
        <text>holo-[ACP] + malonyl-CoA = malonyl-[ACP] + CoA</text>
        <dbReference type="Rhea" id="RHEA:41792"/>
        <dbReference type="Rhea" id="RHEA-COMP:9623"/>
        <dbReference type="Rhea" id="RHEA-COMP:9685"/>
        <dbReference type="ChEBI" id="CHEBI:57287"/>
        <dbReference type="ChEBI" id="CHEBI:57384"/>
        <dbReference type="ChEBI" id="CHEBI:64479"/>
        <dbReference type="ChEBI" id="CHEBI:78449"/>
        <dbReference type="EC" id="2.3.1.39"/>
    </reaction>
</comment>
<name>A0ABY8VPD6_9CORY</name>
<dbReference type="Proteomes" id="UP001238805">
    <property type="component" value="Chromosome"/>
</dbReference>
<dbReference type="SMART" id="SM00827">
    <property type="entry name" value="PKS_AT"/>
    <property type="match status" value="1"/>
</dbReference>
<dbReference type="GO" id="GO:0016746">
    <property type="term" value="F:acyltransferase activity"/>
    <property type="evidence" value="ECO:0007669"/>
    <property type="project" value="UniProtKB-KW"/>
</dbReference>
<dbReference type="RefSeq" id="WP_284876067.1">
    <property type="nucleotide sequence ID" value="NZ_CP126970.1"/>
</dbReference>
<dbReference type="SUPFAM" id="SSF52151">
    <property type="entry name" value="FabD/lysophospholipase-like"/>
    <property type="match status" value="1"/>
</dbReference>
<evidence type="ECO:0000256" key="1">
    <source>
        <dbReference type="ARBA" id="ARBA00013258"/>
    </source>
</evidence>
<dbReference type="Gene3D" id="3.30.70.250">
    <property type="entry name" value="Malonyl-CoA ACP transacylase, ACP-binding"/>
    <property type="match status" value="1"/>
</dbReference>
<gene>
    <name evidence="6" type="ORF">QP029_06990</name>
</gene>
<feature type="domain" description="Malonyl-CoA:ACP transacylase (MAT)" evidence="5">
    <location>
        <begin position="6"/>
        <end position="316"/>
    </location>
</feature>
<keyword evidence="7" id="KW-1185">Reference proteome</keyword>
<dbReference type="InterPro" id="IPR016036">
    <property type="entry name" value="Malonyl_transacylase_ACP-bd"/>
</dbReference>
<dbReference type="InterPro" id="IPR016035">
    <property type="entry name" value="Acyl_Trfase/lysoPLipase"/>
</dbReference>
<evidence type="ECO:0000313" key="6">
    <source>
        <dbReference type="EMBL" id="WIM71501.1"/>
    </source>
</evidence>
<keyword evidence="2" id="KW-0808">Transferase</keyword>
<dbReference type="EC" id="2.3.1.39" evidence="1"/>
<evidence type="ECO:0000256" key="3">
    <source>
        <dbReference type="ARBA" id="ARBA00023315"/>
    </source>
</evidence>
<dbReference type="InterPro" id="IPR014043">
    <property type="entry name" value="Acyl_transferase_dom"/>
</dbReference>